<dbReference type="AlphaFoldDB" id="A0A0S2W6V2"/>
<organism evidence="2 3">
    <name type="scientific">Intestinimonas butyriciproducens</name>
    <dbReference type="NCBI Taxonomy" id="1297617"/>
    <lineage>
        <taxon>Bacteria</taxon>
        <taxon>Bacillati</taxon>
        <taxon>Bacillota</taxon>
        <taxon>Clostridia</taxon>
        <taxon>Eubacteriales</taxon>
        <taxon>Intestinimonas</taxon>
    </lineage>
</organism>
<proteinExistence type="predicted"/>
<feature type="transmembrane region" description="Helical" evidence="1">
    <location>
        <begin position="155"/>
        <end position="175"/>
    </location>
</feature>
<dbReference type="RefSeq" id="WP_058118318.1">
    <property type="nucleotide sequence ID" value="NZ_CP011307.1"/>
</dbReference>
<gene>
    <name evidence="2" type="ORF">IB211_02686</name>
</gene>
<reference evidence="3" key="2">
    <citation type="submission" date="2015-04" db="EMBL/GenBank/DDBJ databases">
        <title>A butyrogenic pathway from the amino acid lysine in a human gut commensal.</title>
        <authorList>
            <person name="de Vos W.M."/>
            <person name="Bui N.T.P."/>
            <person name="Plugge C.M."/>
            <person name="Ritari J."/>
        </authorList>
    </citation>
    <scope>NUCLEOTIDE SEQUENCE [LARGE SCALE GENOMIC DNA]</scope>
    <source>
        <strain evidence="3">AF211</strain>
    </source>
</reference>
<sequence length="189" mass="20600">MTSHPEALYRGVSHAAWGYLFLYLDVNLGTVSILPAFVGYLLFWSAIGALEGEVRDLSLLRPLCALLGAWAGAGWLYSWTGSSLDGRFYPLDVILQAASLYFHFQLFTDLALLAARYQPEGADLDRHLLRLRTLQVLLLTGLALAGPLSDLCGGPAPWLSAALSLAGLLVSLALMNRLFALRRCFHPAP</sequence>
<name>A0A0S2W6V2_9FIRM</name>
<keyword evidence="1" id="KW-0812">Transmembrane</keyword>
<keyword evidence="1" id="KW-1133">Transmembrane helix</keyword>
<evidence type="ECO:0000313" key="2">
    <source>
        <dbReference type="EMBL" id="ALP95077.1"/>
    </source>
</evidence>
<dbReference type="Proteomes" id="UP000064844">
    <property type="component" value="Chromosome"/>
</dbReference>
<feature type="transmembrane region" description="Helical" evidence="1">
    <location>
        <begin position="20"/>
        <end position="47"/>
    </location>
</feature>
<accession>A0A0S2W6V2</accession>
<keyword evidence="1" id="KW-0472">Membrane</keyword>
<dbReference type="KEGG" id="ibu:IB211_02686"/>
<keyword evidence="3" id="KW-1185">Reference proteome</keyword>
<dbReference type="STRING" id="1297617.IB211_02686"/>
<feature type="transmembrane region" description="Helical" evidence="1">
    <location>
        <begin position="129"/>
        <end position="149"/>
    </location>
</feature>
<feature type="transmembrane region" description="Helical" evidence="1">
    <location>
        <begin position="98"/>
        <end position="117"/>
    </location>
</feature>
<reference evidence="2 3" key="1">
    <citation type="journal article" date="2015" name="Nat. Commun.">
        <title>Production of butyrate from lysine and the Amadori product fructoselysine by a human gut commensal.</title>
        <authorList>
            <person name="Bui T.P."/>
            <person name="Ritari J."/>
            <person name="Boeren S."/>
            <person name="de Waard P."/>
            <person name="Plugge C.M."/>
            <person name="de Vos W.M."/>
        </authorList>
    </citation>
    <scope>NUCLEOTIDE SEQUENCE [LARGE SCALE GENOMIC DNA]</scope>
    <source>
        <strain evidence="2 3">AF211</strain>
    </source>
</reference>
<dbReference type="eggNOG" id="ENOG50341WD">
    <property type="taxonomic scope" value="Bacteria"/>
</dbReference>
<protein>
    <submittedName>
        <fullName evidence="2">Uncharacterized protein</fullName>
    </submittedName>
</protein>
<dbReference type="EMBL" id="CP011307">
    <property type="protein sequence ID" value="ALP95077.1"/>
    <property type="molecule type" value="Genomic_DNA"/>
</dbReference>
<feature type="transmembrane region" description="Helical" evidence="1">
    <location>
        <begin position="59"/>
        <end position="78"/>
    </location>
</feature>
<evidence type="ECO:0000256" key="1">
    <source>
        <dbReference type="SAM" id="Phobius"/>
    </source>
</evidence>
<evidence type="ECO:0000313" key="3">
    <source>
        <dbReference type="Proteomes" id="UP000064844"/>
    </source>
</evidence>